<protein>
    <recommendedName>
        <fullName evidence="3">Immune mapped protein 2 N-terminal domain-containing protein</fullName>
    </recommendedName>
</protein>
<evidence type="ECO:0000313" key="4">
    <source>
        <dbReference type="EMBL" id="GAW80483.1"/>
    </source>
</evidence>
<feature type="compositionally biased region" description="Basic and acidic residues" evidence="2">
    <location>
        <begin position="16"/>
        <end position="35"/>
    </location>
</feature>
<sequence length="443" mass="51317">MRRKSKNSNMVNKNGGKRDAGKTDEKKEKKGEAHQKKNQINLMSSNEQKIPNRVEHTKQNAKDKKAKQSGETKKMKKSGESEKSYQSKAKGHHEKGQDRKSEHTMENKSKGKNYMNNVVMKEKVEPMKREVNQRERGGMCFLCFCCGSNDDNDMLNELILEDESWKKKQQEEEAKYAEAEKRQNLMEMERLRMLEEEDRMKLLHEAELEEERKKLLNLNKQNEQPKRGSFLVVKNIKPKLFPKKKPKFSFLGAASAPPPPESSACVGPPPEVKLTSVPVREGIYLIYSYENNGQLELHYSKTAIKGKGVLGYIFSNSIPDFYFVNNNMKQILLKDVSKIMQSTYVNDLKPYYECVINFMKMKTKFNGILYFLPAFDAQPPPKLDVIFFDSKQKKLFYAPIEKEIEFRGNFIFVIQKGLPIFQEEIETEKLCSYVCSFGAFQGI</sequence>
<dbReference type="GeneID" id="39747198"/>
<proteinExistence type="predicted"/>
<name>A0A1Y1JJ56_PLAGO</name>
<evidence type="ECO:0000259" key="3">
    <source>
        <dbReference type="Pfam" id="PF18590"/>
    </source>
</evidence>
<feature type="compositionally biased region" description="Basic and acidic residues" evidence="2">
    <location>
        <begin position="50"/>
        <end position="85"/>
    </location>
</feature>
<accession>A0A1Y1JJ56</accession>
<evidence type="ECO:0000313" key="5">
    <source>
        <dbReference type="Proteomes" id="UP000195521"/>
    </source>
</evidence>
<feature type="domain" description="Immune mapped protein 2 N-terminal" evidence="3">
    <location>
        <begin position="281"/>
        <end position="372"/>
    </location>
</feature>
<reference evidence="5" key="1">
    <citation type="submission" date="2017-04" db="EMBL/GenBank/DDBJ databases">
        <title>Plasmodium gonderi genome.</title>
        <authorList>
            <person name="Arisue N."/>
            <person name="Honma H."/>
            <person name="Kawai S."/>
            <person name="Tougan T."/>
            <person name="Tanabe K."/>
            <person name="Horii T."/>
        </authorList>
    </citation>
    <scope>NUCLEOTIDE SEQUENCE [LARGE SCALE GENOMIC DNA]</scope>
    <source>
        <strain evidence="5">ATCC 30045</strain>
    </source>
</reference>
<feature type="region of interest" description="Disordered" evidence="2">
    <location>
        <begin position="1"/>
        <end position="116"/>
    </location>
</feature>
<comment type="caution">
    <text evidence="4">The sequence shown here is derived from an EMBL/GenBank/DDBJ whole genome shotgun (WGS) entry which is preliminary data.</text>
</comment>
<dbReference type="InterPro" id="IPR040955">
    <property type="entry name" value="IMP2_N"/>
</dbReference>
<feature type="coiled-coil region" evidence="1">
    <location>
        <begin position="160"/>
        <end position="221"/>
    </location>
</feature>
<dbReference type="Proteomes" id="UP000195521">
    <property type="component" value="Unassembled WGS sequence"/>
</dbReference>
<evidence type="ECO:0000256" key="2">
    <source>
        <dbReference type="SAM" id="MobiDB-lite"/>
    </source>
</evidence>
<dbReference type="AlphaFoldDB" id="A0A1Y1JJ56"/>
<feature type="compositionally biased region" description="Basic and acidic residues" evidence="2">
    <location>
        <begin position="94"/>
        <end position="109"/>
    </location>
</feature>
<dbReference type="RefSeq" id="XP_028543072.1">
    <property type="nucleotide sequence ID" value="XM_028687271.1"/>
</dbReference>
<keyword evidence="5" id="KW-1185">Reference proteome</keyword>
<dbReference type="Pfam" id="PF18590">
    <property type="entry name" value="IMP2_N"/>
    <property type="match status" value="1"/>
</dbReference>
<evidence type="ECO:0000256" key="1">
    <source>
        <dbReference type="SAM" id="Coils"/>
    </source>
</evidence>
<keyword evidence="1" id="KW-0175">Coiled coil</keyword>
<feature type="compositionally biased region" description="Polar residues" evidence="2">
    <location>
        <begin position="38"/>
        <end position="49"/>
    </location>
</feature>
<gene>
    <name evidence="4" type="ORF">PGO_080470</name>
</gene>
<dbReference type="OMA" id="YYECVIN"/>
<organism evidence="4 5">
    <name type="scientific">Plasmodium gonderi</name>
    <dbReference type="NCBI Taxonomy" id="77519"/>
    <lineage>
        <taxon>Eukaryota</taxon>
        <taxon>Sar</taxon>
        <taxon>Alveolata</taxon>
        <taxon>Apicomplexa</taxon>
        <taxon>Aconoidasida</taxon>
        <taxon>Haemosporida</taxon>
        <taxon>Plasmodiidae</taxon>
        <taxon>Plasmodium</taxon>
        <taxon>Plasmodium (Plasmodium)</taxon>
    </lineage>
</organism>
<dbReference type="OrthoDB" id="372931at2759"/>
<dbReference type="EMBL" id="BDQF01000009">
    <property type="protein sequence ID" value="GAW80483.1"/>
    <property type="molecule type" value="Genomic_DNA"/>
</dbReference>